<dbReference type="Pfam" id="PF05621">
    <property type="entry name" value="TniB"/>
    <property type="match status" value="1"/>
</dbReference>
<dbReference type="PATRIC" id="fig|128780.6.peg.501"/>
<protein>
    <submittedName>
        <fullName evidence="1">ATPase AAA</fullName>
    </submittedName>
</protein>
<proteinExistence type="predicted"/>
<keyword evidence="2" id="KW-1185">Reference proteome</keyword>
<accession>A0A0S1AW21</accession>
<reference evidence="1 2" key="1">
    <citation type="journal article" date="2015" name="Genome Announc.">
        <title>Complete Genome Sequencing of Stenotrophomonas acidaminiphila ZAC14D2_NAIMI4_2, a Multidrug-Resistant Strain Isolated from Sediments of a Polluted River in Mexico, Uncovers New Antibiotic Resistance Genes and a Novel Class-II Lasso Peptide Biosynthesis Gene Cluster.</title>
        <authorList>
            <person name="Vinuesa P."/>
            <person name="Ochoa-Sanchez L.E."/>
        </authorList>
    </citation>
    <scope>NUCLEOTIDE SEQUENCE [LARGE SCALE GENOMIC DNA]</scope>
    <source>
        <strain evidence="1 2">ZAC14D2_NAIMI4_2</strain>
    </source>
</reference>
<evidence type="ECO:0000313" key="1">
    <source>
        <dbReference type="EMBL" id="ALJ26938.1"/>
    </source>
</evidence>
<gene>
    <name evidence="1" type="ORF">AOT14_04930</name>
</gene>
<dbReference type="KEGG" id="sacz:AOT14_04930"/>
<dbReference type="EMBL" id="CP012900">
    <property type="protein sequence ID" value="ALJ26938.1"/>
    <property type="molecule type" value="Genomic_DNA"/>
</dbReference>
<dbReference type="OrthoDB" id="14765at2"/>
<name>A0A0S1AW21_9GAMM</name>
<dbReference type="SUPFAM" id="SSF52540">
    <property type="entry name" value="P-loop containing nucleoside triphosphate hydrolases"/>
    <property type="match status" value="1"/>
</dbReference>
<organism evidence="1 2">
    <name type="scientific">Stenotrophomonas acidaminiphila</name>
    <dbReference type="NCBI Taxonomy" id="128780"/>
    <lineage>
        <taxon>Bacteria</taxon>
        <taxon>Pseudomonadati</taxon>
        <taxon>Pseudomonadota</taxon>
        <taxon>Gammaproteobacteria</taxon>
        <taxon>Lysobacterales</taxon>
        <taxon>Lysobacteraceae</taxon>
        <taxon>Stenotrophomonas</taxon>
    </lineage>
</organism>
<dbReference type="InterPro" id="IPR027417">
    <property type="entry name" value="P-loop_NTPase"/>
</dbReference>
<dbReference type="Proteomes" id="UP000061010">
    <property type="component" value="Chromosome"/>
</dbReference>
<dbReference type="InterPro" id="IPR008868">
    <property type="entry name" value="TniB"/>
</dbReference>
<dbReference type="AlphaFoldDB" id="A0A0S1AW21"/>
<evidence type="ECO:0000313" key="2">
    <source>
        <dbReference type="Proteomes" id="UP000061010"/>
    </source>
</evidence>
<dbReference type="Gene3D" id="3.40.50.300">
    <property type="entry name" value="P-loop containing nucleotide triphosphate hydrolases"/>
    <property type="match status" value="1"/>
</dbReference>
<sequence>MAEDHLSAETRAMLGRPAAERLAWFQTEFWIKYPASDAILARLEELVNKPRRARMPGYLVTSESNNGKTSIAMRFAGLHPPVFSEADNKMQMPVMLLEVVPTPTEAAIIERILSILGIPYRLTDPVPDKREAAIVAMRNAGLQLLMLDELQKILGARLEQRRAVMDALRYIANQVPVPVVAFSTPRGTGGLASSDEMINRLRPLTLPTWKLDADFQRLLLSFEEHMPLPERSGLGKKAMAALIHTLSEGLVGEVYDLLELALSVAIASDAPRIDEALLRGLAWTPPSDRKRLARAATP</sequence>